<organism evidence="1 2">
    <name type="scientific">Paraprevotella xylaniphila YIT 11841</name>
    <dbReference type="NCBI Taxonomy" id="762982"/>
    <lineage>
        <taxon>Bacteria</taxon>
        <taxon>Pseudomonadati</taxon>
        <taxon>Bacteroidota</taxon>
        <taxon>Bacteroidia</taxon>
        <taxon>Bacteroidales</taxon>
        <taxon>Prevotellaceae</taxon>
        <taxon>Paraprevotella</taxon>
    </lineage>
</organism>
<protein>
    <submittedName>
        <fullName evidence="1">Conserved domain protein</fullName>
    </submittedName>
</protein>
<dbReference type="Proteomes" id="UP000005546">
    <property type="component" value="Unassembled WGS sequence"/>
</dbReference>
<dbReference type="HOGENOM" id="CLU_1382977_0_0_10"/>
<evidence type="ECO:0000313" key="1">
    <source>
        <dbReference type="EMBL" id="EGG51880.1"/>
    </source>
</evidence>
<reference evidence="1 2" key="1">
    <citation type="submission" date="2011-02" db="EMBL/GenBank/DDBJ databases">
        <authorList>
            <person name="Weinstock G."/>
            <person name="Sodergren E."/>
            <person name="Clifton S."/>
            <person name="Fulton L."/>
            <person name="Fulton B."/>
            <person name="Courtney L."/>
            <person name="Fronick C."/>
            <person name="Harrison M."/>
            <person name="Strong C."/>
            <person name="Farmer C."/>
            <person name="Delahaunty K."/>
            <person name="Markovic C."/>
            <person name="Hall O."/>
            <person name="Minx P."/>
            <person name="Tomlinson C."/>
            <person name="Mitreva M."/>
            <person name="Hou S."/>
            <person name="Chen J."/>
            <person name="Wollam A."/>
            <person name="Pepin K.H."/>
            <person name="Johnson M."/>
            <person name="Bhonagiri V."/>
            <person name="Zhang X."/>
            <person name="Suruliraj S."/>
            <person name="Warren W."/>
            <person name="Chinwalla A."/>
            <person name="Mardis E.R."/>
            <person name="Wilson R.K."/>
        </authorList>
    </citation>
    <scope>NUCLEOTIDE SEQUENCE [LARGE SCALE GENOMIC DNA]</scope>
    <source>
        <strain evidence="1 2">YIT 11841</strain>
    </source>
</reference>
<sequence>MVRKRTSNWSIDLILKERKMKKSLFMKVLALLFVGAGALAYSCSGDDIFEEEEDARSLAKRAMSTRGEHSDAYCVNPVTAGSYTGTSLSKKCDVSVSWNAGYIGGTQRIPQSELTVSVSRCSEVNASIVSVDATWYGGSNIGVFGTISYTYEVYVKYIDEYGNEKFRWEKRRGSDSYDFPLHLNYITPEELEEILKR</sequence>
<evidence type="ECO:0000313" key="2">
    <source>
        <dbReference type="Proteomes" id="UP000005546"/>
    </source>
</evidence>
<dbReference type="STRING" id="762982.HMPREF9442_02557"/>
<gene>
    <name evidence="1" type="ORF">HMPREF9442_02557</name>
</gene>
<name>F3QWH5_9BACT</name>
<dbReference type="EMBL" id="AFBR01000073">
    <property type="protein sequence ID" value="EGG51880.1"/>
    <property type="molecule type" value="Genomic_DNA"/>
</dbReference>
<comment type="caution">
    <text evidence="1">The sequence shown here is derived from an EMBL/GenBank/DDBJ whole genome shotgun (WGS) entry which is preliminary data.</text>
</comment>
<keyword evidence="2" id="KW-1185">Reference proteome</keyword>
<proteinExistence type="predicted"/>
<dbReference type="AlphaFoldDB" id="F3QWH5"/>
<accession>F3QWH5</accession>